<name>A0A8J6FPV8_ELECQ</name>
<evidence type="ECO:0000313" key="1">
    <source>
        <dbReference type="EMBL" id="KAG9491544.1"/>
    </source>
</evidence>
<organism evidence="1 2">
    <name type="scientific">Eleutherodactylus coqui</name>
    <name type="common">Puerto Rican coqui</name>
    <dbReference type="NCBI Taxonomy" id="57060"/>
    <lineage>
        <taxon>Eukaryota</taxon>
        <taxon>Metazoa</taxon>
        <taxon>Chordata</taxon>
        <taxon>Craniata</taxon>
        <taxon>Vertebrata</taxon>
        <taxon>Euteleostomi</taxon>
        <taxon>Amphibia</taxon>
        <taxon>Batrachia</taxon>
        <taxon>Anura</taxon>
        <taxon>Neobatrachia</taxon>
        <taxon>Hyloidea</taxon>
        <taxon>Eleutherodactylidae</taxon>
        <taxon>Eleutherodactylinae</taxon>
        <taxon>Eleutherodactylus</taxon>
        <taxon>Eleutherodactylus</taxon>
    </lineage>
</organism>
<proteinExistence type="predicted"/>
<comment type="caution">
    <text evidence="1">The sequence shown here is derived from an EMBL/GenBank/DDBJ whole genome shotgun (WGS) entry which is preliminary data.</text>
</comment>
<evidence type="ECO:0000313" key="2">
    <source>
        <dbReference type="Proteomes" id="UP000770717"/>
    </source>
</evidence>
<reference evidence="1" key="1">
    <citation type="thesis" date="2020" institute="ProQuest LLC" country="789 East Eisenhower Parkway, Ann Arbor, MI, USA">
        <title>Comparative Genomics and Chromosome Evolution.</title>
        <authorList>
            <person name="Mudd A.B."/>
        </authorList>
    </citation>
    <scope>NUCLEOTIDE SEQUENCE</scope>
    <source>
        <strain evidence="1">HN-11 Male</strain>
        <tissue evidence="1">Kidney and liver</tissue>
    </source>
</reference>
<keyword evidence="2" id="KW-1185">Reference proteome</keyword>
<dbReference type="EMBL" id="WNTK01000001">
    <property type="protein sequence ID" value="KAG9491544.1"/>
    <property type="molecule type" value="Genomic_DNA"/>
</dbReference>
<accession>A0A8J6FPV8</accession>
<protein>
    <submittedName>
        <fullName evidence="1">Uncharacterized protein</fullName>
    </submittedName>
</protein>
<dbReference type="Proteomes" id="UP000770717">
    <property type="component" value="Unassembled WGS sequence"/>
</dbReference>
<dbReference type="AlphaFoldDB" id="A0A8J6FPV8"/>
<gene>
    <name evidence="1" type="ORF">GDO78_000189</name>
</gene>
<sequence length="94" mass="10315">MEIPPAILSLTSKVDEICKNLVHTLRRSHYSQTVLKLACRIAVFVAVSFLSMGRDGRSGIQAAKRVLKLHFCCRNLAVFPCGPTARFLPCVTAA</sequence>